<accession>A0A6J7UHB0</accession>
<sequence>MAARLSWFPGMRYSGIPAVTIGASNTLRWSYWFTLPSLTRSPVMSTASGLTVSWRTVSTAARRNDDVSISLWHSRALATIWVSVSWTISVDRFLDAWGAMNPVWPNRVQLSRRPAAISFGRSTLSN</sequence>
<protein>
    <submittedName>
        <fullName evidence="1">Unannotated protein</fullName>
    </submittedName>
</protein>
<organism evidence="1">
    <name type="scientific">freshwater metagenome</name>
    <dbReference type="NCBI Taxonomy" id="449393"/>
    <lineage>
        <taxon>unclassified sequences</taxon>
        <taxon>metagenomes</taxon>
        <taxon>ecological metagenomes</taxon>
    </lineage>
</organism>
<name>A0A6J7UHB0_9ZZZZ</name>
<evidence type="ECO:0000313" key="1">
    <source>
        <dbReference type="EMBL" id="CAB5065231.1"/>
    </source>
</evidence>
<reference evidence="1" key="1">
    <citation type="submission" date="2020-05" db="EMBL/GenBank/DDBJ databases">
        <authorList>
            <person name="Chiriac C."/>
            <person name="Salcher M."/>
            <person name="Ghai R."/>
            <person name="Kavagutti S V."/>
        </authorList>
    </citation>
    <scope>NUCLEOTIDE SEQUENCE</scope>
</reference>
<dbReference type="EMBL" id="CAFBQP010000059">
    <property type="protein sequence ID" value="CAB5065231.1"/>
    <property type="molecule type" value="Genomic_DNA"/>
</dbReference>
<dbReference type="AlphaFoldDB" id="A0A6J7UHB0"/>
<gene>
    <name evidence="1" type="ORF">UFOPK4306_01543</name>
</gene>
<proteinExistence type="predicted"/>